<keyword evidence="2" id="KW-1185">Reference proteome</keyword>
<name>A0ABV9T3Y3_9BACT</name>
<reference evidence="2" key="1">
    <citation type="journal article" date="2019" name="Int. J. Syst. Evol. Microbiol.">
        <title>The Global Catalogue of Microorganisms (GCM) 10K type strain sequencing project: providing services to taxonomists for standard genome sequencing and annotation.</title>
        <authorList>
            <consortium name="The Broad Institute Genomics Platform"/>
            <consortium name="The Broad Institute Genome Sequencing Center for Infectious Disease"/>
            <person name="Wu L."/>
            <person name="Ma J."/>
        </authorList>
    </citation>
    <scope>NUCLEOTIDE SEQUENCE [LARGE SCALE GENOMIC DNA]</scope>
    <source>
        <strain evidence="2">CGMCC 4.7466</strain>
    </source>
</reference>
<evidence type="ECO:0000313" key="1">
    <source>
        <dbReference type="EMBL" id="MFC4873222.1"/>
    </source>
</evidence>
<organism evidence="1 2">
    <name type="scientific">Negadavirga shengliensis</name>
    <dbReference type="NCBI Taxonomy" id="1389218"/>
    <lineage>
        <taxon>Bacteria</taxon>
        <taxon>Pseudomonadati</taxon>
        <taxon>Bacteroidota</taxon>
        <taxon>Cytophagia</taxon>
        <taxon>Cytophagales</taxon>
        <taxon>Cyclobacteriaceae</taxon>
        <taxon>Negadavirga</taxon>
    </lineage>
</organism>
<comment type="caution">
    <text evidence="1">The sequence shown here is derived from an EMBL/GenBank/DDBJ whole genome shotgun (WGS) entry which is preliminary data.</text>
</comment>
<protein>
    <submittedName>
        <fullName evidence="1">Uncharacterized protein</fullName>
    </submittedName>
</protein>
<evidence type="ECO:0000313" key="2">
    <source>
        <dbReference type="Proteomes" id="UP001595818"/>
    </source>
</evidence>
<dbReference type="RefSeq" id="WP_377065863.1">
    <property type="nucleotide sequence ID" value="NZ_JBHSJJ010000009.1"/>
</dbReference>
<accession>A0ABV9T3Y3</accession>
<proteinExistence type="predicted"/>
<dbReference type="PROSITE" id="PS51257">
    <property type="entry name" value="PROKAR_LIPOPROTEIN"/>
    <property type="match status" value="1"/>
</dbReference>
<dbReference type="Proteomes" id="UP001595818">
    <property type="component" value="Unassembled WGS sequence"/>
</dbReference>
<gene>
    <name evidence="1" type="ORF">ACFPFU_16095</name>
</gene>
<sequence>MKSAIHYLAFIPIIFSLACNGPSIEETEYEGRPHFKINTSTATYYYDKAGGGLSRVMDADGVDWVHYNGDPQASAPSGASGGFRGIPNMVYRSDDGGAGHPGFDQCTSELIDKKTIRSQSKSGNWQWTWVFFDDYAQLTVEKADPDHPYWFLYEGPVAGSFDPSRKYWGTDLGGPRYEVPSLNKGESILDHWQWAYFGDVDTHRIFFVLQQEKDQLIDHFAYMGDTKEGNEAEDGMVVFGFGRDKGAKALMTETGNVFKIGFLEKGVMSKEDHQWVSLQIERIITR</sequence>
<dbReference type="EMBL" id="JBHSJJ010000009">
    <property type="protein sequence ID" value="MFC4873222.1"/>
    <property type="molecule type" value="Genomic_DNA"/>
</dbReference>